<dbReference type="AlphaFoldDB" id="A0A1A6G2R7"/>
<gene>
    <name evidence="2" type="ORF">A6R68_08377</name>
</gene>
<proteinExistence type="predicted"/>
<comment type="caution">
    <text evidence="2">The sequence shown here is derived from an EMBL/GenBank/DDBJ whole genome shotgun (WGS) entry which is preliminary data.</text>
</comment>
<feature type="non-terminal residue" evidence="2">
    <location>
        <position position="224"/>
    </location>
</feature>
<feature type="region of interest" description="Disordered" evidence="1">
    <location>
        <begin position="194"/>
        <end position="224"/>
    </location>
</feature>
<feature type="compositionally biased region" description="Basic and acidic residues" evidence="1">
    <location>
        <begin position="11"/>
        <end position="20"/>
    </location>
</feature>
<feature type="compositionally biased region" description="Gly residues" evidence="1">
    <location>
        <begin position="75"/>
        <end position="89"/>
    </location>
</feature>
<reference evidence="2 3" key="1">
    <citation type="submission" date="2016-06" db="EMBL/GenBank/DDBJ databases">
        <title>The Draft Genome Sequence and Annotation of the Desert Woodrat Neotoma lepida.</title>
        <authorList>
            <person name="Campbell M."/>
            <person name="Oakeson K.F."/>
            <person name="Yandell M."/>
            <person name="Halpert J.R."/>
            <person name="Dearing D."/>
        </authorList>
    </citation>
    <scope>NUCLEOTIDE SEQUENCE [LARGE SCALE GENOMIC DNA]</scope>
    <source>
        <strain evidence="2">417</strain>
        <tissue evidence="2">Liver</tissue>
    </source>
</reference>
<dbReference type="EMBL" id="LZPO01107774">
    <property type="protein sequence ID" value="OBS60493.1"/>
    <property type="molecule type" value="Genomic_DNA"/>
</dbReference>
<evidence type="ECO:0000313" key="3">
    <source>
        <dbReference type="Proteomes" id="UP000092124"/>
    </source>
</evidence>
<keyword evidence="3" id="KW-1185">Reference proteome</keyword>
<feature type="compositionally biased region" description="Low complexity" evidence="1">
    <location>
        <begin position="118"/>
        <end position="127"/>
    </location>
</feature>
<protein>
    <submittedName>
        <fullName evidence="2">Uncharacterized protein</fullName>
    </submittedName>
</protein>
<feature type="region of interest" description="Disordered" evidence="1">
    <location>
        <begin position="71"/>
        <end position="159"/>
    </location>
</feature>
<organism evidence="2 3">
    <name type="scientific">Neotoma lepida</name>
    <name type="common">Desert woodrat</name>
    <dbReference type="NCBI Taxonomy" id="56216"/>
    <lineage>
        <taxon>Eukaryota</taxon>
        <taxon>Metazoa</taxon>
        <taxon>Chordata</taxon>
        <taxon>Craniata</taxon>
        <taxon>Vertebrata</taxon>
        <taxon>Euteleostomi</taxon>
        <taxon>Mammalia</taxon>
        <taxon>Eutheria</taxon>
        <taxon>Euarchontoglires</taxon>
        <taxon>Glires</taxon>
        <taxon>Rodentia</taxon>
        <taxon>Myomorpha</taxon>
        <taxon>Muroidea</taxon>
        <taxon>Cricetidae</taxon>
        <taxon>Neotominae</taxon>
        <taxon>Neotoma</taxon>
    </lineage>
</organism>
<dbReference type="Proteomes" id="UP000092124">
    <property type="component" value="Unassembled WGS sequence"/>
</dbReference>
<accession>A0A1A6G2R7</accession>
<evidence type="ECO:0000313" key="2">
    <source>
        <dbReference type="EMBL" id="OBS60493.1"/>
    </source>
</evidence>
<sequence length="224" mass="23018">MGGRGGRSLRRGGERRRCEEGVAEGAVRPRLNGGKAAGALTAWSPWQLRGSFLPARLESLFLRVRWLEDAPERPGCGGGGGGGRVGSGAGVERRRWRRLEGPDGVNSPGGGGGRAPEGEAAAEAGSRLGRKPGTAGGCAAGEPARPRLFRSPQAPARAAASARTGGWGWGAASEEFAGSHGSLLLPLALGRVGSAHGRAGHPRPRLTQSCTPGLKTPPFRFALR</sequence>
<name>A0A1A6G2R7_NEOLE</name>
<evidence type="ECO:0000256" key="1">
    <source>
        <dbReference type="SAM" id="MobiDB-lite"/>
    </source>
</evidence>
<dbReference type="OrthoDB" id="10653214at2759"/>
<feature type="region of interest" description="Disordered" evidence="1">
    <location>
        <begin position="1"/>
        <end position="25"/>
    </location>
</feature>